<evidence type="ECO:0000256" key="1">
    <source>
        <dbReference type="ARBA" id="ARBA00022837"/>
    </source>
</evidence>
<dbReference type="InterPro" id="IPR002048">
    <property type="entry name" value="EF_hand_dom"/>
</dbReference>
<dbReference type="PaxDb" id="2903-EOD09774"/>
<organism evidence="3 4">
    <name type="scientific">Emiliania huxleyi (strain CCMP1516)</name>
    <dbReference type="NCBI Taxonomy" id="280463"/>
    <lineage>
        <taxon>Eukaryota</taxon>
        <taxon>Haptista</taxon>
        <taxon>Haptophyta</taxon>
        <taxon>Prymnesiophyceae</taxon>
        <taxon>Isochrysidales</taxon>
        <taxon>Noelaerhabdaceae</taxon>
        <taxon>Emiliania</taxon>
    </lineage>
</organism>
<dbReference type="SMART" id="SM00054">
    <property type="entry name" value="EFh"/>
    <property type="match status" value="2"/>
</dbReference>
<evidence type="ECO:0000259" key="2">
    <source>
        <dbReference type="PROSITE" id="PS50222"/>
    </source>
</evidence>
<sequence>MDAVGFGVVAALAAEEGTGARKSTRSSKRGEKLAAIEAEAVRKAEAEAAAAREAAAELRRKEVRKAADDAAAARALPAVRNETGFFEYMANVAEAATGLDLDGDGDVGVLGSDRRSNAWAAAEVLVEQAQEESRVQAATAEAEAALQAAEAEAASKAAARKSLVTAAMGTQPQLSGVEWARRLLADKDKRKRVCVEEFSIVDVNQNGTLDQQEVFLMVARICGRSGLELPQTERCAELFALCDKNSDGALEVKEFQTYFRAVLESAVKKGDRMAAARLP</sequence>
<reference evidence="3" key="2">
    <citation type="submission" date="2024-10" db="UniProtKB">
        <authorList>
            <consortium name="EnsemblProtists"/>
        </authorList>
    </citation>
    <scope>IDENTIFICATION</scope>
</reference>
<dbReference type="GeneID" id="17255894"/>
<dbReference type="RefSeq" id="XP_005762203.1">
    <property type="nucleotide sequence ID" value="XM_005762146.1"/>
</dbReference>
<dbReference type="Proteomes" id="UP000013827">
    <property type="component" value="Unassembled WGS sequence"/>
</dbReference>
<evidence type="ECO:0000313" key="4">
    <source>
        <dbReference type="Proteomes" id="UP000013827"/>
    </source>
</evidence>
<dbReference type="OMA" id="FEYMANV"/>
<reference evidence="4" key="1">
    <citation type="journal article" date="2013" name="Nature">
        <title>Pan genome of the phytoplankton Emiliania underpins its global distribution.</title>
        <authorList>
            <person name="Read B.A."/>
            <person name="Kegel J."/>
            <person name="Klute M.J."/>
            <person name="Kuo A."/>
            <person name="Lefebvre S.C."/>
            <person name="Maumus F."/>
            <person name="Mayer C."/>
            <person name="Miller J."/>
            <person name="Monier A."/>
            <person name="Salamov A."/>
            <person name="Young J."/>
            <person name="Aguilar M."/>
            <person name="Claverie J.M."/>
            <person name="Frickenhaus S."/>
            <person name="Gonzalez K."/>
            <person name="Herman E.K."/>
            <person name="Lin Y.C."/>
            <person name="Napier J."/>
            <person name="Ogata H."/>
            <person name="Sarno A.F."/>
            <person name="Shmutz J."/>
            <person name="Schroeder D."/>
            <person name="de Vargas C."/>
            <person name="Verret F."/>
            <person name="von Dassow P."/>
            <person name="Valentin K."/>
            <person name="Van de Peer Y."/>
            <person name="Wheeler G."/>
            <person name="Dacks J.B."/>
            <person name="Delwiche C.F."/>
            <person name="Dyhrman S.T."/>
            <person name="Glockner G."/>
            <person name="John U."/>
            <person name="Richards T."/>
            <person name="Worden A.Z."/>
            <person name="Zhang X."/>
            <person name="Grigoriev I.V."/>
            <person name="Allen A.E."/>
            <person name="Bidle K."/>
            <person name="Borodovsky M."/>
            <person name="Bowler C."/>
            <person name="Brownlee C."/>
            <person name="Cock J.M."/>
            <person name="Elias M."/>
            <person name="Gladyshev V.N."/>
            <person name="Groth M."/>
            <person name="Guda C."/>
            <person name="Hadaegh A."/>
            <person name="Iglesias-Rodriguez M.D."/>
            <person name="Jenkins J."/>
            <person name="Jones B.M."/>
            <person name="Lawson T."/>
            <person name="Leese F."/>
            <person name="Lindquist E."/>
            <person name="Lobanov A."/>
            <person name="Lomsadze A."/>
            <person name="Malik S.B."/>
            <person name="Marsh M.E."/>
            <person name="Mackinder L."/>
            <person name="Mock T."/>
            <person name="Mueller-Roeber B."/>
            <person name="Pagarete A."/>
            <person name="Parker M."/>
            <person name="Probert I."/>
            <person name="Quesneville H."/>
            <person name="Raines C."/>
            <person name="Rensing S.A."/>
            <person name="Riano-Pachon D.M."/>
            <person name="Richier S."/>
            <person name="Rokitta S."/>
            <person name="Shiraiwa Y."/>
            <person name="Soanes D.M."/>
            <person name="van der Giezen M."/>
            <person name="Wahlund T.M."/>
            <person name="Williams B."/>
            <person name="Wilson W."/>
            <person name="Wolfe G."/>
            <person name="Wurch L.L."/>
        </authorList>
    </citation>
    <scope>NUCLEOTIDE SEQUENCE</scope>
</reference>
<name>A0A0D3IET9_EMIH1</name>
<dbReference type="PROSITE" id="PS50222">
    <property type="entry name" value="EF_HAND_2"/>
    <property type="match status" value="2"/>
</dbReference>
<dbReference type="InterPro" id="IPR011992">
    <property type="entry name" value="EF-hand-dom_pair"/>
</dbReference>
<dbReference type="GO" id="GO:0005509">
    <property type="term" value="F:calcium ion binding"/>
    <property type="evidence" value="ECO:0007669"/>
    <property type="project" value="InterPro"/>
</dbReference>
<dbReference type="PROSITE" id="PS00018">
    <property type="entry name" value="EF_HAND_1"/>
    <property type="match status" value="2"/>
</dbReference>
<keyword evidence="4" id="KW-1185">Reference proteome</keyword>
<accession>A0A0D3IET9</accession>
<dbReference type="SUPFAM" id="SSF47473">
    <property type="entry name" value="EF-hand"/>
    <property type="match status" value="1"/>
</dbReference>
<feature type="domain" description="EF-hand" evidence="2">
    <location>
        <begin position="230"/>
        <end position="265"/>
    </location>
</feature>
<proteinExistence type="predicted"/>
<dbReference type="EnsemblProtists" id="EOD09774">
    <property type="protein sequence ID" value="EOD09774"/>
    <property type="gene ID" value="EMIHUDRAFT_105507"/>
</dbReference>
<feature type="domain" description="EF-hand" evidence="2">
    <location>
        <begin position="189"/>
        <end position="224"/>
    </location>
</feature>
<dbReference type="Gene3D" id="1.10.238.10">
    <property type="entry name" value="EF-hand"/>
    <property type="match status" value="1"/>
</dbReference>
<dbReference type="Pfam" id="PF13499">
    <property type="entry name" value="EF-hand_7"/>
    <property type="match status" value="1"/>
</dbReference>
<keyword evidence="1" id="KW-0106">Calcium</keyword>
<dbReference type="InterPro" id="IPR018247">
    <property type="entry name" value="EF_Hand_1_Ca_BS"/>
</dbReference>
<dbReference type="AlphaFoldDB" id="A0A0D3IET9"/>
<dbReference type="HOGENOM" id="CLU_999043_0_0_1"/>
<dbReference type="KEGG" id="ehx:EMIHUDRAFT_105507"/>
<protein>
    <recommendedName>
        <fullName evidence="2">EF-hand domain-containing protein</fullName>
    </recommendedName>
</protein>
<evidence type="ECO:0000313" key="3">
    <source>
        <dbReference type="EnsemblProtists" id="EOD09774"/>
    </source>
</evidence>